<feature type="transmembrane region" description="Helical" evidence="1">
    <location>
        <begin position="258"/>
        <end position="281"/>
    </location>
</feature>
<dbReference type="KEGG" id="mama:GII36_05545"/>
<dbReference type="EMBL" id="CP045921">
    <property type="protein sequence ID" value="QHN43282.1"/>
    <property type="molecule type" value="Genomic_DNA"/>
</dbReference>
<organism evidence="2 3">
    <name type="scientific">Candidatus Mycosynbacter amalyticus</name>
    <dbReference type="NCBI Taxonomy" id="2665156"/>
    <lineage>
        <taxon>Bacteria</taxon>
        <taxon>Candidatus Saccharimonadota</taxon>
        <taxon>Candidatus Saccharimonadota incertae sedis</taxon>
        <taxon>Candidatus Mycosynbacter</taxon>
    </lineage>
</organism>
<dbReference type="Proteomes" id="UP001059824">
    <property type="component" value="Chromosome"/>
</dbReference>
<reference evidence="2" key="1">
    <citation type="journal article" date="2021" name="Nat. Microbiol.">
        <title>Cocultivation of an ultrasmall environmental parasitic bacterium with lytic ability against bacteria associated with wastewater foams.</title>
        <authorList>
            <person name="Batinovic S."/>
            <person name="Rose J.J.A."/>
            <person name="Ratcliffe J."/>
            <person name="Seviour R.J."/>
            <person name="Petrovski S."/>
        </authorList>
    </citation>
    <scope>NUCLEOTIDE SEQUENCE</scope>
    <source>
        <strain evidence="2">JR1</strain>
    </source>
</reference>
<evidence type="ECO:0000256" key="1">
    <source>
        <dbReference type="SAM" id="Phobius"/>
    </source>
</evidence>
<protein>
    <submittedName>
        <fullName evidence="2">Uncharacterized protein</fullName>
    </submittedName>
</protein>
<proteinExistence type="predicted"/>
<sequence>MNISRIGSGVVAVIVTAVAAVAPVWSLSTGGVQSYAADNSMSTGTIVQLAGKDANQVTVAKQAQLENMFGVVVDRSEVSIQISDDSIANQTYVAASGAHNTLVSTQNGEIKKGDFVTLSAIDGVAMKAGTRDQQKTVFGRAQQDFNGKGVVLSTTSLKDTSGKDAKTVKIGAIPVTVDIKTNPNEKEKISTKANLPEQLQRVGEQIAEKEVNPIRIYLSIAITIISLIVAVIVVYSGVRSSVISIGRNPMSKKSIFRALLEVILTGLLIVIVGLFAVYLLLKL</sequence>
<dbReference type="AlphaFoldDB" id="A0A857MNV9"/>
<evidence type="ECO:0000313" key="2">
    <source>
        <dbReference type="EMBL" id="QHN43282.1"/>
    </source>
</evidence>
<keyword evidence="1" id="KW-0472">Membrane</keyword>
<keyword evidence="1" id="KW-1133">Transmembrane helix</keyword>
<name>A0A857MNV9_9BACT</name>
<evidence type="ECO:0000313" key="3">
    <source>
        <dbReference type="Proteomes" id="UP001059824"/>
    </source>
</evidence>
<gene>
    <name evidence="2" type="ORF">GII36_05545</name>
</gene>
<feature type="transmembrane region" description="Helical" evidence="1">
    <location>
        <begin position="216"/>
        <end position="238"/>
    </location>
</feature>
<keyword evidence="3" id="KW-1185">Reference proteome</keyword>
<accession>A0A857MNV9</accession>
<keyword evidence="1" id="KW-0812">Transmembrane</keyword>
<dbReference type="RefSeq" id="WP_260763306.1">
    <property type="nucleotide sequence ID" value="NZ_CP045921.1"/>
</dbReference>